<proteinExistence type="predicted"/>
<evidence type="ECO:0000313" key="2">
    <source>
        <dbReference type="EMBL" id="QIA09643.1"/>
    </source>
</evidence>
<dbReference type="Proteomes" id="UP000474630">
    <property type="component" value="Chromosome"/>
</dbReference>
<keyword evidence="3" id="KW-1185">Reference proteome</keyword>
<evidence type="ECO:0000259" key="1">
    <source>
        <dbReference type="Pfam" id="PF17293"/>
    </source>
</evidence>
<dbReference type="AlphaFoldDB" id="A0A6C0RJB9"/>
<dbReference type="KEGG" id="drc:G0Q07_18890"/>
<organism evidence="2 3">
    <name type="scientific">Draconibacterium halophilum</name>
    <dbReference type="NCBI Taxonomy" id="2706887"/>
    <lineage>
        <taxon>Bacteria</taxon>
        <taxon>Pseudomonadati</taxon>
        <taxon>Bacteroidota</taxon>
        <taxon>Bacteroidia</taxon>
        <taxon>Marinilabiliales</taxon>
        <taxon>Prolixibacteraceae</taxon>
        <taxon>Draconibacterium</taxon>
    </lineage>
</organism>
<reference evidence="2 3" key="1">
    <citation type="submission" date="2020-02" db="EMBL/GenBank/DDBJ databases">
        <title>Genome sequencing for Draconibacterium sp. strain M1.</title>
        <authorList>
            <person name="Park S.-J."/>
        </authorList>
    </citation>
    <scope>NUCLEOTIDE SEQUENCE [LARGE SCALE GENOMIC DNA]</scope>
    <source>
        <strain evidence="2 3">M1</strain>
    </source>
</reference>
<dbReference type="Pfam" id="PF17293">
    <property type="entry name" value="Arm-DNA-bind_5"/>
    <property type="match status" value="1"/>
</dbReference>
<evidence type="ECO:0000313" key="3">
    <source>
        <dbReference type="Proteomes" id="UP000474630"/>
    </source>
</evidence>
<gene>
    <name evidence="2" type="ORF">G0Q07_18890</name>
</gene>
<accession>A0A6C0RJB9</accession>
<dbReference type="InterPro" id="IPR035386">
    <property type="entry name" value="Arm-DNA-bind_5"/>
</dbReference>
<dbReference type="RefSeq" id="WP_163348613.1">
    <property type="nucleotide sequence ID" value="NZ_CP048409.1"/>
</dbReference>
<dbReference type="EMBL" id="CP048409">
    <property type="protein sequence ID" value="QIA09643.1"/>
    <property type="molecule type" value="Genomic_DNA"/>
</dbReference>
<feature type="domain" description="Arm DNA-binding" evidence="1">
    <location>
        <begin position="8"/>
        <end position="95"/>
    </location>
</feature>
<sequence length="114" mass="13130">MTDLNVLFYLKKTKTNKAGEAPIYLRITVNGQRAEMSTGRSTITKSWDRGSHRLKGKSEKSRILNNFLDELENKLNRVYNIALQEEKQISAEDLKDVLSGKDKNKKMLIPIFDE</sequence>
<name>A0A6C0RJB9_9BACT</name>
<protein>
    <recommendedName>
        <fullName evidence="1">Arm DNA-binding domain-containing protein</fullName>
    </recommendedName>
</protein>